<accession>A0A6N7UTT2</accession>
<evidence type="ECO:0000313" key="1">
    <source>
        <dbReference type="EMBL" id="MSR94848.1"/>
    </source>
</evidence>
<dbReference type="InterPro" id="IPR026906">
    <property type="entry name" value="LRR_5"/>
</dbReference>
<evidence type="ECO:0000313" key="2">
    <source>
        <dbReference type="Proteomes" id="UP000434409"/>
    </source>
</evidence>
<comment type="caution">
    <text evidence="1">The sequence shown here is derived from an EMBL/GenBank/DDBJ whole genome shotgun (WGS) entry which is preliminary data.</text>
</comment>
<proteinExistence type="predicted"/>
<gene>
    <name evidence="1" type="ORF">FYJ34_11420</name>
</gene>
<name>A0A6N7UTT2_9FIRM</name>
<dbReference type="AlphaFoldDB" id="A0A6N7UTT2"/>
<keyword evidence="2" id="KW-1185">Reference proteome</keyword>
<dbReference type="EMBL" id="VULY01000021">
    <property type="protein sequence ID" value="MSR94848.1"/>
    <property type="molecule type" value="Genomic_DNA"/>
</dbReference>
<reference evidence="1 2" key="1">
    <citation type="submission" date="2019-08" db="EMBL/GenBank/DDBJ databases">
        <title>In-depth cultivation of the pig gut microbiome towards novel bacterial diversity and tailored functional studies.</title>
        <authorList>
            <person name="Wylensek D."/>
            <person name="Hitch T.C.A."/>
            <person name="Clavel T."/>
        </authorList>
    </citation>
    <scope>NUCLEOTIDE SEQUENCE [LARGE SCALE GENOMIC DNA]</scope>
    <source>
        <strain evidence="1 2">68-1-5</strain>
    </source>
</reference>
<sequence>MYRIQAFSNNQLKKVTLPDSVTTLGGAAFSDNRMLAEVQISAGLTELMPTVFGLTGNNVSNENLKTVIIRRESGKSEGVLLEDRQ</sequence>
<dbReference type="Proteomes" id="UP000434409">
    <property type="component" value="Unassembled WGS sequence"/>
</dbReference>
<dbReference type="InterPro" id="IPR032675">
    <property type="entry name" value="LRR_dom_sf"/>
</dbReference>
<dbReference type="Pfam" id="PF13306">
    <property type="entry name" value="LRR_5"/>
    <property type="match status" value="1"/>
</dbReference>
<organism evidence="1 2">
    <name type="scientific">Suipraeoptans intestinalis</name>
    <dbReference type="NCBI Taxonomy" id="2606628"/>
    <lineage>
        <taxon>Bacteria</taxon>
        <taxon>Bacillati</taxon>
        <taxon>Bacillota</taxon>
        <taxon>Clostridia</taxon>
        <taxon>Lachnospirales</taxon>
        <taxon>Lachnospiraceae</taxon>
        <taxon>Suipraeoptans</taxon>
    </lineage>
</organism>
<protein>
    <submittedName>
        <fullName evidence="1">Leucine-rich repeat protein</fullName>
    </submittedName>
</protein>
<dbReference type="Gene3D" id="3.80.10.10">
    <property type="entry name" value="Ribonuclease Inhibitor"/>
    <property type="match status" value="1"/>
</dbReference>